<comment type="caution">
    <text evidence="5">The sequence shown here is derived from an EMBL/GenBank/DDBJ whole genome shotgun (WGS) entry which is preliminary data.</text>
</comment>
<dbReference type="PROSITE" id="PS00666">
    <property type="entry name" value="DHDPS_2"/>
    <property type="match status" value="1"/>
</dbReference>
<proteinExistence type="inferred from homology"/>
<gene>
    <name evidence="5" type="ORF">JT362_17315</name>
</gene>
<keyword evidence="2 4" id="KW-0456">Lyase</keyword>
<dbReference type="EMBL" id="JAFFZE010000014">
    <property type="protein sequence ID" value="MCT2584877.1"/>
    <property type="molecule type" value="Genomic_DNA"/>
</dbReference>
<dbReference type="InterPro" id="IPR002220">
    <property type="entry name" value="DapA-like"/>
</dbReference>
<evidence type="ECO:0000256" key="2">
    <source>
        <dbReference type="ARBA" id="ARBA00023239"/>
    </source>
</evidence>
<dbReference type="PIRSF" id="PIRSF001365">
    <property type="entry name" value="DHDPS"/>
    <property type="match status" value="1"/>
</dbReference>
<accession>A0ABT2JAJ9</accession>
<name>A0ABT2JAJ9_9PSEU</name>
<dbReference type="Proteomes" id="UP001156441">
    <property type="component" value="Unassembled WGS sequence"/>
</dbReference>
<dbReference type="PANTHER" id="PTHR12128">
    <property type="entry name" value="DIHYDRODIPICOLINATE SYNTHASE"/>
    <property type="match status" value="1"/>
</dbReference>
<dbReference type="PANTHER" id="PTHR12128:SF66">
    <property type="entry name" value="4-HYDROXY-2-OXOGLUTARATE ALDOLASE, MITOCHONDRIAL"/>
    <property type="match status" value="1"/>
</dbReference>
<evidence type="ECO:0000256" key="1">
    <source>
        <dbReference type="ARBA" id="ARBA00007592"/>
    </source>
</evidence>
<dbReference type="Pfam" id="PF00701">
    <property type="entry name" value="DHDPS"/>
    <property type="match status" value="1"/>
</dbReference>
<dbReference type="Gene3D" id="3.20.20.70">
    <property type="entry name" value="Aldolase class I"/>
    <property type="match status" value="1"/>
</dbReference>
<dbReference type="InterPro" id="IPR020625">
    <property type="entry name" value="Schiff_base-form_aldolases_AS"/>
</dbReference>
<dbReference type="CDD" id="cd00408">
    <property type="entry name" value="DHDPS-like"/>
    <property type="match status" value="1"/>
</dbReference>
<dbReference type="InterPro" id="IPR013785">
    <property type="entry name" value="Aldolase_TIM"/>
</dbReference>
<evidence type="ECO:0000313" key="6">
    <source>
        <dbReference type="Proteomes" id="UP001156441"/>
    </source>
</evidence>
<evidence type="ECO:0000256" key="4">
    <source>
        <dbReference type="PIRNR" id="PIRNR001365"/>
    </source>
</evidence>
<organism evidence="5 6">
    <name type="scientific">Actinophytocola gossypii</name>
    <dbReference type="NCBI Taxonomy" id="2812003"/>
    <lineage>
        <taxon>Bacteria</taxon>
        <taxon>Bacillati</taxon>
        <taxon>Actinomycetota</taxon>
        <taxon>Actinomycetes</taxon>
        <taxon>Pseudonocardiales</taxon>
        <taxon>Pseudonocardiaceae</taxon>
    </lineage>
</organism>
<comment type="similarity">
    <text evidence="1 4">Belongs to the DapA family.</text>
</comment>
<protein>
    <submittedName>
        <fullName evidence="5">Dihydrodipicolinate synthase family protein</fullName>
    </submittedName>
</protein>
<sequence length="307" mass="31709">MIDGSALLAGVTVPLVTPMDETGRPDAEHATKLLAALHAAGVEKLMLLGSNGEGPLLPTSVVGPFVAGVTARWRSLTGGGVVTVNVTAAGTLDALERASIAADAGADALVMSPPIYFHHRADEIVAHYAALGTVGLPVVAYNAPRYSNPLTRDLVGALLDLDHLVGIKDSSGDVEFFGDLVELAGSRAGFAVGQGAETQLDTALGLGADGIVPGVANIAPALSVRLVAAHEAGDHDEVRRLQTLHTGLTALHAIRRGTAGVKAVLALRNLCPPHVAPPLLPSEPAERDALLEFVATHEDHLLREHHE</sequence>
<dbReference type="RefSeq" id="WP_260192275.1">
    <property type="nucleotide sequence ID" value="NZ_JAFFZE010000014.1"/>
</dbReference>
<dbReference type="SMART" id="SM01130">
    <property type="entry name" value="DHDPS"/>
    <property type="match status" value="1"/>
</dbReference>
<dbReference type="SUPFAM" id="SSF51569">
    <property type="entry name" value="Aldolase"/>
    <property type="match status" value="1"/>
</dbReference>
<reference evidence="5 6" key="1">
    <citation type="submission" date="2021-02" db="EMBL/GenBank/DDBJ databases">
        <title>Actinophytocola xerophila sp. nov., isolated from soil of cotton cropping field.</title>
        <authorList>
            <person name="Huang R."/>
            <person name="Chen X."/>
            <person name="Ge X."/>
            <person name="Liu W."/>
        </authorList>
    </citation>
    <scope>NUCLEOTIDE SEQUENCE [LARGE SCALE GENOMIC DNA]</scope>
    <source>
        <strain evidence="5 6">S1-96</strain>
    </source>
</reference>
<evidence type="ECO:0000313" key="5">
    <source>
        <dbReference type="EMBL" id="MCT2584877.1"/>
    </source>
</evidence>
<keyword evidence="6" id="KW-1185">Reference proteome</keyword>
<evidence type="ECO:0000256" key="3">
    <source>
        <dbReference type="ARBA" id="ARBA00023270"/>
    </source>
</evidence>
<keyword evidence="3" id="KW-0704">Schiff base</keyword>